<keyword evidence="7" id="KW-1185">Reference proteome</keyword>
<dbReference type="Pfam" id="PF20147">
    <property type="entry name" value="Crinkler"/>
    <property type="match status" value="1"/>
</dbReference>
<proteinExistence type="predicted"/>
<comment type="subcellular location">
    <subcellularLocation>
        <location evidence="1">Host cell</location>
    </subcellularLocation>
    <subcellularLocation>
        <location evidence="2">Secreted</location>
    </subcellularLocation>
</comment>
<reference evidence="6" key="1">
    <citation type="journal article" date="2020" name="Fungal Divers.">
        <title>Resolving the Mortierellaceae phylogeny through synthesis of multi-gene phylogenetics and phylogenomics.</title>
        <authorList>
            <person name="Vandepol N."/>
            <person name="Liber J."/>
            <person name="Desiro A."/>
            <person name="Na H."/>
            <person name="Kennedy M."/>
            <person name="Barry K."/>
            <person name="Grigoriev I.V."/>
            <person name="Miller A.N."/>
            <person name="O'Donnell K."/>
            <person name="Stajich J.E."/>
            <person name="Bonito G."/>
        </authorList>
    </citation>
    <scope>NUCLEOTIDE SEQUENCE</scope>
    <source>
        <strain evidence="6">REB-010B</strain>
    </source>
</reference>
<feature type="compositionally biased region" description="Basic and acidic residues" evidence="4">
    <location>
        <begin position="196"/>
        <end position="205"/>
    </location>
</feature>
<dbReference type="GO" id="GO:0005576">
    <property type="term" value="C:extracellular region"/>
    <property type="evidence" value="ECO:0007669"/>
    <property type="project" value="UniProtKB-SubCell"/>
</dbReference>
<dbReference type="Proteomes" id="UP000738325">
    <property type="component" value="Unassembled WGS sequence"/>
</dbReference>
<feature type="compositionally biased region" description="Acidic residues" evidence="4">
    <location>
        <begin position="185"/>
        <end position="195"/>
    </location>
</feature>
<evidence type="ECO:0000256" key="2">
    <source>
        <dbReference type="ARBA" id="ARBA00004613"/>
    </source>
</evidence>
<evidence type="ECO:0000256" key="1">
    <source>
        <dbReference type="ARBA" id="ARBA00004340"/>
    </source>
</evidence>
<evidence type="ECO:0000313" key="6">
    <source>
        <dbReference type="EMBL" id="KAG0315818.1"/>
    </source>
</evidence>
<feature type="region of interest" description="Disordered" evidence="4">
    <location>
        <begin position="176"/>
        <end position="270"/>
    </location>
</feature>
<dbReference type="OrthoDB" id="2440563at2759"/>
<evidence type="ECO:0000256" key="4">
    <source>
        <dbReference type="SAM" id="MobiDB-lite"/>
    </source>
</evidence>
<accession>A0A9P6RBA3</accession>
<dbReference type="AlphaFoldDB" id="A0A9P6RBA3"/>
<sequence length="440" mass="48577">MTNNQWTLWCLLDGESTPFPVEIESTKTIGALKKAIKDDNAVAFADVDAKMLTLWKVSVPVLPKKERKGISLVDVPSQELDETDDVSDAFKETLPKKTIHIIVQRPLPVRDRATTPLSNSDDSRPATPLSGDLKKFTENSLQTLEQDGAEVEMLSPDNLKLLQGAILVVPQVLPTTPVSDHSGDDAAESNSDEEADTKTETESEVHTQVQVQLRDQDQVNTSNLTVHERSKEHLVQEEGEKPSPDPESVIKQKPEISHGPLTTNRLGDDDKVDYVKGDSLIPDGQHIAQENNQNSGVVVKEEEVSNATLNDPTARCTQLKEPIKKGNFAQIDVGKEEEGEEGEDEEVGYEETTYCDVIGRTTGRPCGWLASECPHHRDSQGRVLKYCDVIGSTTGRPCNFLASQCPHHRDIKGRVLKYCGVIGRTTGRPCRWLASQCPHH</sequence>
<feature type="domain" description="Crinkler effector protein N-terminal" evidence="5">
    <location>
        <begin position="7"/>
        <end position="104"/>
    </location>
</feature>
<protein>
    <recommendedName>
        <fullName evidence="5">Crinkler effector protein N-terminal domain-containing protein</fullName>
    </recommendedName>
</protein>
<dbReference type="InterPro" id="IPR045379">
    <property type="entry name" value="Crinkler_N"/>
</dbReference>
<keyword evidence="3" id="KW-0964">Secreted</keyword>
<dbReference type="EMBL" id="JAAAIP010000512">
    <property type="protein sequence ID" value="KAG0315818.1"/>
    <property type="molecule type" value="Genomic_DNA"/>
</dbReference>
<evidence type="ECO:0000259" key="5">
    <source>
        <dbReference type="Pfam" id="PF20147"/>
    </source>
</evidence>
<feature type="region of interest" description="Disordered" evidence="4">
    <location>
        <begin position="110"/>
        <end position="135"/>
    </location>
</feature>
<dbReference type="GO" id="GO:0043657">
    <property type="term" value="C:host cell"/>
    <property type="evidence" value="ECO:0007669"/>
    <property type="project" value="UniProtKB-SubCell"/>
</dbReference>
<organism evidence="6 7">
    <name type="scientific">Dissophora globulifera</name>
    <dbReference type="NCBI Taxonomy" id="979702"/>
    <lineage>
        <taxon>Eukaryota</taxon>
        <taxon>Fungi</taxon>
        <taxon>Fungi incertae sedis</taxon>
        <taxon>Mucoromycota</taxon>
        <taxon>Mortierellomycotina</taxon>
        <taxon>Mortierellomycetes</taxon>
        <taxon>Mortierellales</taxon>
        <taxon>Mortierellaceae</taxon>
        <taxon>Dissophora</taxon>
    </lineage>
</organism>
<gene>
    <name evidence="6" type="ORF">BGZ99_007246</name>
</gene>
<feature type="compositionally biased region" description="Basic and acidic residues" evidence="4">
    <location>
        <begin position="226"/>
        <end position="256"/>
    </location>
</feature>
<name>A0A9P6RBA3_9FUNG</name>
<evidence type="ECO:0000256" key="3">
    <source>
        <dbReference type="ARBA" id="ARBA00022525"/>
    </source>
</evidence>
<evidence type="ECO:0000313" key="7">
    <source>
        <dbReference type="Proteomes" id="UP000738325"/>
    </source>
</evidence>
<comment type="caution">
    <text evidence="6">The sequence shown here is derived from an EMBL/GenBank/DDBJ whole genome shotgun (WGS) entry which is preliminary data.</text>
</comment>